<evidence type="ECO:0000313" key="2">
    <source>
        <dbReference type="EMBL" id="PPQ82719.1"/>
    </source>
</evidence>
<sequence>MYTTYLLTNSPPSLTPIRPTGGAPTGLLSPTLPPLPLLLNDVAMGQLKHLESLLDLVLATLVIIQSTSTTQPITFSTHTQQALQVLNCLVSDPPVPLTPTLPPPPSHASRRSSFSQAVKHGHAKQPPTAHKKAPSPAGPMVHPWTHQRILNQPYRQGNHLVMQWQDHPVPNTSGSLSDFVDYLETQFQIPQTGIVPDPRSKFAGANVTKSGSIVIYTKSPFAATRILDGLSPHDFLVL</sequence>
<feature type="compositionally biased region" description="Pro residues" evidence="1">
    <location>
        <begin position="96"/>
        <end position="106"/>
    </location>
</feature>
<gene>
    <name evidence="2" type="ORF">CVT25_009430</name>
</gene>
<feature type="compositionally biased region" description="Basic residues" evidence="1">
    <location>
        <begin position="119"/>
        <end position="133"/>
    </location>
</feature>
<feature type="region of interest" description="Disordered" evidence="1">
    <location>
        <begin position="96"/>
        <end position="143"/>
    </location>
</feature>
<dbReference type="InParanoid" id="A0A409WW69"/>
<reference evidence="2 3" key="1">
    <citation type="journal article" date="2018" name="Evol. Lett.">
        <title>Horizontal gene cluster transfer increased hallucinogenic mushroom diversity.</title>
        <authorList>
            <person name="Reynolds H.T."/>
            <person name="Vijayakumar V."/>
            <person name="Gluck-Thaler E."/>
            <person name="Korotkin H.B."/>
            <person name="Matheny P.B."/>
            <person name="Slot J.C."/>
        </authorList>
    </citation>
    <scope>NUCLEOTIDE SEQUENCE [LARGE SCALE GENOMIC DNA]</scope>
    <source>
        <strain evidence="2 3">2631</strain>
    </source>
</reference>
<evidence type="ECO:0000313" key="3">
    <source>
        <dbReference type="Proteomes" id="UP000283269"/>
    </source>
</evidence>
<comment type="caution">
    <text evidence="2">The sequence shown here is derived from an EMBL/GenBank/DDBJ whole genome shotgun (WGS) entry which is preliminary data.</text>
</comment>
<dbReference type="EMBL" id="NHYD01003104">
    <property type="protein sequence ID" value="PPQ82719.1"/>
    <property type="molecule type" value="Genomic_DNA"/>
</dbReference>
<keyword evidence="3" id="KW-1185">Reference proteome</keyword>
<protein>
    <submittedName>
        <fullName evidence="2">Uncharacterized protein</fullName>
    </submittedName>
</protein>
<name>A0A409WW69_PSICY</name>
<evidence type="ECO:0000256" key="1">
    <source>
        <dbReference type="SAM" id="MobiDB-lite"/>
    </source>
</evidence>
<dbReference type="AlphaFoldDB" id="A0A409WW69"/>
<organism evidence="2 3">
    <name type="scientific">Psilocybe cyanescens</name>
    <dbReference type="NCBI Taxonomy" id="93625"/>
    <lineage>
        <taxon>Eukaryota</taxon>
        <taxon>Fungi</taxon>
        <taxon>Dikarya</taxon>
        <taxon>Basidiomycota</taxon>
        <taxon>Agaricomycotina</taxon>
        <taxon>Agaricomycetes</taxon>
        <taxon>Agaricomycetidae</taxon>
        <taxon>Agaricales</taxon>
        <taxon>Agaricineae</taxon>
        <taxon>Strophariaceae</taxon>
        <taxon>Psilocybe</taxon>
    </lineage>
</organism>
<accession>A0A409WW69</accession>
<proteinExistence type="predicted"/>
<dbReference type="Proteomes" id="UP000283269">
    <property type="component" value="Unassembled WGS sequence"/>
</dbReference>